<protein>
    <submittedName>
        <fullName evidence="1">Uncharacterized protein</fullName>
    </submittedName>
</protein>
<proteinExistence type="predicted"/>
<evidence type="ECO:0000313" key="1">
    <source>
        <dbReference type="EMBL" id="KOS37867.1"/>
    </source>
</evidence>
<keyword evidence="2" id="KW-1185">Reference proteome</keyword>
<organism evidence="1 2">
    <name type="scientific">Penicillium nordicum</name>
    <dbReference type="NCBI Taxonomy" id="229535"/>
    <lineage>
        <taxon>Eukaryota</taxon>
        <taxon>Fungi</taxon>
        <taxon>Dikarya</taxon>
        <taxon>Ascomycota</taxon>
        <taxon>Pezizomycotina</taxon>
        <taxon>Eurotiomycetes</taxon>
        <taxon>Eurotiomycetidae</taxon>
        <taxon>Eurotiales</taxon>
        <taxon>Aspergillaceae</taxon>
        <taxon>Penicillium</taxon>
    </lineage>
</organism>
<reference evidence="1 2" key="1">
    <citation type="submission" date="2015-08" db="EMBL/GenBank/DDBJ databases">
        <title>Genome sequencing of Penicillium nordicum.</title>
        <authorList>
            <person name="Nguyen H.D."/>
            <person name="Seifert K.A."/>
        </authorList>
    </citation>
    <scope>NUCLEOTIDE SEQUENCE [LARGE SCALE GENOMIC DNA]</scope>
    <source>
        <strain evidence="1 2">DAOMC 185683</strain>
    </source>
</reference>
<dbReference type="EMBL" id="LHQQ01000288">
    <property type="protein sequence ID" value="KOS37867.1"/>
    <property type="molecule type" value="Genomic_DNA"/>
</dbReference>
<comment type="caution">
    <text evidence="1">The sequence shown here is derived from an EMBL/GenBank/DDBJ whole genome shotgun (WGS) entry which is preliminary data.</text>
</comment>
<accession>A0A0M8NV14</accession>
<gene>
    <name evidence="1" type="ORF">ACN38_g11331</name>
</gene>
<evidence type="ECO:0000313" key="2">
    <source>
        <dbReference type="Proteomes" id="UP000037696"/>
    </source>
</evidence>
<name>A0A0M8NV14_9EURO</name>
<dbReference type="AlphaFoldDB" id="A0A0M8NV14"/>
<sequence length="21" mass="2586">KRLSLQQTTCMHAWEIVQHYI</sequence>
<dbReference type="Proteomes" id="UP000037696">
    <property type="component" value="Unassembled WGS sequence"/>
</dbReference>
<feature type="non-terminal residue" evidence="1">
    <location>
        <position position="1"/>
    </location>
</feature>